<feature type="transmembrane region" description="Helical" evidence="5">
    <location>
        <begin position="9"/>
        <end position="27"/>
    </location>
</feature>
<evidence type="ECO:0000256" key="5">
    <source>
        <dbReference type="SAM" id="Phobius"/>
    </source>
</evidence>
<keyword evidence="7" id="KW-1185">Reference proteome</keyword>
<reference evidence="6 7" key="1">
    <citation type="submission" date="2021-08" db="EMBL/GenBank/DDBJ databases">
        <authorList>
            <person name="Zhang D."/>
            <person name="Zhang A."/>
            <person name="Wang L."/>
        </authorList>
    </citation>
    <scope>NUCLEOTIDE SEQUENCE [LARGE SCALE GENOMIC DNA]</scope>
    <source>
        <strain evidence="6 7">WL0086</strain>
    </source>
</reference>
<evidence type="ECO:0000256" key="1">
    <source>
        <dbReference type="ARBA" id="ARBA00004127"/>
    </source>
</evidence>
<dbReference type="EC" id="2.1.1.334" evidence="6"/>
<dbReference type="PANTHER" id="PTHR12714">
    <property type="entry name" value="PROTEIN-S ISOPRENYLCYSTEINE O-METHYLTRANSFERASE"/>
    <property type="match status" value="1"/>
</dbReference>
<dbReference type="GO" id="GO:0004671">
    <property type="term" value="F:protein C-terminal S-isoprenylcysteine carboxyl O-methyltransferase activity"/>
    <property type="evidence" value="ECO:0007669"/>
    <property type="project" value="UniProtKB-EC"/>
</dbReference>
<keyword evidence="6" id="KW-0808">Transferase</keyword>
<dbReference type="RefSeq" id="WP_221029792.1">
    <property type="nucleotide sequence ID" value="NZ_CP139781.1"/>
</dbReference>
<evidence type="ECO:0000256" key="3">
    <source>
        <dbReference type="ARBA" id="ARBA00022989"/>
    </source>
</evidence>
<keyword evidence="3 5" id="KW-1133">Transmembrane helix</keyword>
<dbReference type="EC" id="2.1.1.100" evidence="6"/>
<dbReference type="Gene3D" id="1.20.120.1630">
    <property type="match status" value="1"/>
</dbReference>
<accession>A0ABZ1CGX1</accession>
<gene>
    <name evidence="6" type="ORF">K1X11_008865</name>
</gene>
<dbReference type="EMBL" id="CP139781">
    <property type="protein sequence ID" value="WRQ89520.1"/>
    <property type="molecule type" value="Genomic_DNA"/>
</dbReference>
<dbReference type="Proteomes" id="UP000738431">
    <property type="component" value="Chromosome"/>
</dbReference>
<dbReference type="InterPro" id="IPR007318">
    <property type="entry name" value="Phopholipid_MeTrfase"/>
</dbReference>
<evidence type="ECO:0000313" key="6">
    <source>
        <dbReference type="EMBL" id="WRQ89520.1"/>
    </source>
</evidence>
<proteinExistence type="predicted"/>
<organism evidence="6 7">
    <name type="scientific">Actomonas aquatica</name>
    <dbReference type="NCBI Taxonomy" id="2866162"/>
    <lineage>
        <taxon>Bacteria</taxon>
        <taxon>Pseudomonadati</taxon>
        <taxon>Verrucomicrobiota</taxon>
        <taxon>Opitutia</taxon>
        <taxon>Opitutales</taxon>
        <taxon>Opitutaceae</taxon>
        <taxon>Actomonas</taxon>
    </lineage>
</organism>
<name>A0ABZ1CGX1_9BACT</name>
<keyword evidence="6" id="KW-0489">Methyltransferase</keyword>
<keyword evidence="4 5" id="KW-0472">Membrane</keyword>
<feature type="transmembrane region" description="Helical" evidence="5">
    <location>
        <begin position="39"/>
        <end position="64"/>
    </location>
</feature>
<evidence type="ECO:0000256" key="4">
    <source>
        <dbReference type="ARBA" id="ARBA00023136"/>
    </source>
</evidence>
<reference evidence="6 7" key="2">
    <citation type="submission" date="2023-12" db="EMBL/GenBank/DDBJ databases">
        <title>Description of an unclassified Opitutus bacterium of Verrucomicrobiota.</title>
        <authorList>
            <person name="Zhang D.-F."/>
        </authorList>
    </citation>
    <scope>NUCLEOTIDE SEQUENCE [LARGE SCALE GENOMIC DNA]</scope>
    <source>
        <strain evidence="6 7">WL0086</strain>
    </source>
</reference>
<dbReference type="GO" id="GO:0032259">
    <property type="term" value="P:methylation"/>
    <property type="evidence" value="ECO:0007669"/>
    <property type="project" value="UniProtKB-KW"/>
</dbReference>
<comment type="subcellular location">
    <subcellularLocation>
        <location evidence="1">Endomembrane system</location>
        <topology evidence="1">Multi-pass membrane protein</topology>
    </subcellularLocation>
</comment>
<evidence type="ECO:0000313" key="7">
    <source>
        <dbReference type="Proteomes" id="UP000738431"/>
    </source>
</evidence>
<dbReference type="PANTHER" id="PTHR12714:SF24">
    <property type="entry name" value="SLR1182 PROTEIN"/>
    <property type="match status" value="1"/>
</dbReference>
<keyword evidence="2 5" id="KW-0812">Transmembrane</keyword>
<sequence>MPSSRPSPLLYPPVWFLLQLGLTVLLIRTTESAWWSTPAWLRAFGLGIGFAGVIWAATAILTVARHRTAVLPYRDANALITTCVFRWSRNPIYLGEAFILAGVALRSGELLPWVAVPLFMIGLTRGPIRWEESTLRQRFGPQFEAYAARTRRWL</sequence>
<protein>
    <submittedName>
        <fullName evidence="6">Isoprenylcysteine carboxylmethyltransferase family protein</fullName>
        <ecNumber evidence="6">2.1.1.100</ecNumber>
        <ecNumber evidence="6">2.1.1.334</ecNumber>
    </submittedName>
</protein>
<evidence type="ECO:0000256" key="2">
    <source>
        <dbReference type="ARBA" id="ARBA00022692"/>
    </source>
</evidence>
<dbReference type="Pfam" id="PF04191">
    <property type="entry name" value="PEMT"/>
    <property type="match status" value="1"/>
</dbReference>